<gene>
    <name evidence="10" type="ORF">GCM10020366_47650</name>
</gene>
<evidence type="ECO:0000313" key="11">
    <source>
        <dbReference type="Proteomes" id="UP001500483"/>
    </source>
</evidence>
<dbReference type="SMART" id="SM00448">
    <property type="entry name" value="REC"/>
    <property type="match status" value="1"/>
</dbReference>
<evidence type="ECO:0000313" key="10">
    <source>
        <dbReference type="EMBL" id="GAA3361893.1"/>
    </source>
</evidence>
<dbReference type="InterPro" id="IPR036388">
    <property type="entry name" value="WH-like_DNA-bd_sf"/>
</dbReference>
<feature type="region of interest" description="Disordered" evidence="7">
    <location>
        <begin position="23"/>
        <end position="59"/>
    </location>
</feature>
<dbReference type="InterPro" id="IPR001867">
    <property type="entry name" value="OmpR/PhoB-type_DNA-bd"/>
</dbReference>
<proteinExistence type="predicted"/>
<evidence type="ECO:0000259" key="9">
    <source>
        <dbReference type="PROSITE" id="PS51755"/>
    </source>
</evidence>
<dbReference type="Gene3D" id="1.10.10.10">
    <property type="entry name" value="Winged helix-like DNA-binding domain superfamily/Winged helix DNA-binding domain"/>
    <property type="match status" value="1"/>
</dbReference>
<dbReference type="Pfam" id="PF00072">
    <property type="entry name" value="Response_reg"/>
    <property type="match status" value="1"/>
</dbReference>
<dbReference type="Proteomes" id="UP001500483">
    <property type="component" value="Unassembled WGS sequence"/>
</dbReference>
<dbReference type="Gene3D" id="6.10.250.690">
    <property type="match status" value="1"/>
</dbReference>
<keyword evidence="4" id="KW-0804">Transcription</keyword>
<dbReference type="InterPro" id="IPR001789">
    <property type="entry name" value="Sig_transdc_resp-reg_receiver"/>
</dbReference>
<feature type="DNA-binding region" description="OmpR/PhoB-type" evidence="6">
    <location>
        <begin position="187"/>
        <end position="285"/>
    </location>
</feature>
<evidence type="ECO:0000259" key="8">
    <source>
        <dbReference type="PROSITE" id="PS50110"/>
    </source>
</evidence>
<keyword evidence="11" id="KW-1185">Reference proteome</keyword>
<feature type="compositionally biased region" description="Polar residues" evidence="7">
    <location>
        <begin position="41"/>
        <end position="51"/>
    </location>
</feature>
<dbReference type="PROSITE" id="PS50110">
    <property type="entry name" value="RESPONSE_REGULATORY"/>
    <property type="match status" value="1"/>
</dbReference>
<organism evidence="10 11">
    <name type="scientific">Saccharopolyspora gregorii</name>
    <dbReference type="NCBI Taxonomy" id="33914"/>
    <lineage>
        <taxon>Bacteria</taxon>
        <taxon>Bacillati</taxon>
        <taxon>Actinomycetota</taxon>
        <taxon>Actinomycetes</taxon>
        <taxon>Pseudonocardiales</taxon>
        <taxon>Pseudonocardiaceae</taxon>
        <taxon>Saccharopolyspora</taxon>
    </lineage>
</organism>
<evidence type="ECO:0000256" key="4">
    <source>
        <dbReference type="ARBA" id="ARBA00023163"/>
    </source>
</evidence>
<keyword evidence="1 5" id="KW-0597">Phosphoprotein</keyword>
<accession>A0ABP6RWB2</accession>
<dbReference type="SMART" id="SM00862">
    <property type="entry name" value="Trans_reg_C"/>
    <property type="match status" value="1"/>
</dbReference>
<evidence type="ECO:0000256" key="1">
    <source>
        <dbReference type="ARBA" id="ARBA00022553"/>
    </source>
</evidence>
<dbReference type="SUPFAM" id="SSF46894">
    <property type="entry name" value="C-terminal effector domain of the bipartite response regulators"/>
    <property type="match status" value="1"/>
</dbReference>
<keyword evidence="2" id="KW-0805">Transcription regulation</keyword>
<evidence type="ECO:0000256" key="3">
    <source>
        <dbReference type="ARBA" id="ARBA00023125"/>
    </source>
</evidence>
<keyword evidence="3 6" id="KW-0238">DNA-binding</keyword>
<dbReference type="PANTHER" id="PTHR48111">
    <property type="entry name" value="REGULATOR OF RPOS"/>
    <property type="match status" value="1"/>
</dbReference>
<protein>
    <submittedName>
        <fullName evidence="10">Response regulator transcription factor</fullName>
    </submittedName>
</protein>
<dbReference type="Gene3D" id="3.40.50.2300">
    <property type="match status" value="1"/>
</dbReference>
<dbReference type="InterPro" id="IPR016032">
    <property type="entry name" value="Sig_transdc_resp-reg_C-effctor"/>
</dbReference>
<sequence>MRSDHVRTIRIADVRQVALGRMPLQSDSAAGRPAAGFADSPRQTSERTTQADPAGGTRPSAAQHRILVIASDSAAAHVITSSLQQAGFLPVVVMDDATGLELARQLMPDLVVLDLVLRGDDGIGFCRELRVRSQVPVIMLTSWEQEDDRFRRFDAGVDDYLTKPFSPRELVLRVRAVLRRTTVPQPSAALSAGDLVVHPSARTVTKGGRLLSLRNKEFELLLFLLANPGRVVRREELMREVWAQDFGDPSTVTVHVRRLREKIEDEPSRPELLITVWGVGYRFDPPAATGGMR</sequence>
<feature type="modified residue" description="4-aspartylphosphate" evidence="5">
    <location>
        <position position="114"/>
    </location>
</feature>
<dbReference type="PANTHER" id="PTHR48111:SF4">
    <property type="entry name" value="DNA-BINDING DUAL TRANSCRIPTIONAL REGULATOR OMPR"/>
    <property type="match status" value="1"/>
</dbReference>
<dbReference type="RefSeq" id="WP_258342272.1">
    <property type="nucleotide sequence ID" value="NZ_CP059556.1"/>
</dbReference>
<dbReference type="Pfam" id="PF00486">
    <property type="entry name" value="Trans_reg_C"/>
    <property type="match status" value="1"/>
</dbReference>
<dbReference type="EMBL" id="BAAAYK010000038">
    <property type="protein sequence ID" value="GAA3361893.1"/>
    <property type="molecule type" value="Genomic_DNA"/>
</dbReference>
<evidence type="ECO:0000256" key="7">
    <source>
        <dbReference type="SAM" id="MobiDB-lite"/>
    </source>
</evidence>
<dbReference type="CDD" id="cd00383">
    <property type="entry name" value="trans_reg_C"/>
    <property type="match status" value="1"/>
</dbReference>
<evidence type="ECO:0000256" key="6">
    <source>
        <dbReference type="PROSITE-ProRule" id="PRU01091"/>
    </source>
</evidence>
<dbReference type="PROSITE" id="PS51755">
    <property type="entry name" value="OMPR_PHOB"/>
    <property type="match status" value="1"/>
</dbReference>
<name>A0ABP6RWB2_9PSEU</name>
<reference evidence="11" key="1">
    <citation type="journal article" date="2019" name="Int. J. Syst. Evol. Microbiol.">
        <title>The Global Catalogue of Microorganisms (GCM) 10K type strain sequencing project: providing services to taxonomists for standard genome sequencing and annotation.</title>
        <authorList>
            <consortium name="The Broad Institute Genomics Platform"/>
            <consortium name="The Broad Institute Genome Sequencing Center for Infectious Disease"/>
            <person name="Wu L."/>
            <person name="Ma J."/>
        </authorList>
    </citation>
    <scope>NUCLEOTIDE SEQUENCE [LARGE SCALE GENOMIC DNA]</scope>
    <source>
        <strain evidence="11">JCM 9687</strain>
    </source>
</reference>
<feature type="domain" description="OmpR/PhoB-type" evidence="9">
    <location>
        <begin position="187"/>
        <end position="285"/>
    </location>
</feature>
<evidence type="ECO:0000256" key="5">
    <source>
        <dbReference type="PROSITE-ProRule" id="PRU00169"/>
    </source>
</evidence>
<feature type="domain" description="Response regulatory" evidence="8">
    <location>
        <begin position="65"/>
        <end position="178"/>
    </location>
</feature>
<dbReference type="InterPro" id="IPR039420">
    <property type="entry name" value="WalR-like"/>
</dbReference>
<evidence type="ECO:0000256" key="2">
    <source>
        <dbReference type="ARBA" id="ARBA00023015"/>
    </source>
</evidence>
<comment type="caution">
    <text evidence="10">The sequence shown here is derived from an EMBL/GenBank/DDBJ whole genome shotgun (WGS) entry which is preliminary data.</text>
</comment>
<dbReference type="SUPFAM" id="SSF52172">
    <property type="entry name" value="CheY-like"/>
    <property type="match status" value="1"/>
</dbReference>
<dbReference type="InterPro" id="IPR011006">
    <property type="entry name" value="CheY-like_superfamily"/>
</dbReference>